<evidence type="ECO:0000256" key="6">
    <source>
        <dbReference type="ARBA" id="ARBA00023014"/>
    </source>
</evidence>
<dbReference type="AlphaFoldDB" id="A0A099EVU1"/>
<evidence type="ECO:0000259" key="7">
    <source>
        <dbReference type="Pfam" id="PF03460"/>
    </source>
</evidence>
<dbReference type="GO" id="GO:0046872">
    <property type="term" value="F:metal ion binding"/>
    <property type="evidence" value="ECO:0007669"/>
    <property type="project" value="UniProtKB-KW"/>
</dbReference>
<name>A0A099EVU1_9RHOB</name>
<evidence type="ECO:0000313" key="9">
    <source>
        <dbReference type="Proteomes" id="UP000029917"/>
    </source>
</evidence>
<keyword evidence="5" id="KW-0408">Iron</keyword>
<keyword evidence="4" id="KW-0560">Oxidoreductase</keyword>
<dbReference type="InterPro" id="IPR051329">
    <property type="entry name" value="NIR_SIR_4Fe-4S"/>
</dbReference>
<keyword evidence="6" id="KW-0411">Iron-sulfur</keyword>
<dbReference type="Gene3D" id="3.90.480.20">
    <property type="match status" value="1"/>
</dbReference>
<evidence type="ECO:0000256" key="4">
    <source>
        <dbReference type="ARBA" id="ARBA00023002"/>
    </source>
</evidence>
<reference evidence="8 9" key="1">
    <citation type="submission" date="2014-09" db="EMBL/GenBank/DDBJ databases">
        <authorList>
            <person name="McGinnis J.M."/>
            <person name="Wolfgang W.J."/>
        </authorList>
    </citation>
    <scope>NUCLEOTIDE SEQUENCE [LARGE SCALE GENOMIC DNA]</scope>
    <source>
        <strain evidence="8 9">HAMBI 3106</strain>
    </source>
</reference>
<dbReference type="InterPro" id="IPR006066">
    <property type="entry name" value="NO2/SO3_Rdtase_FeS/sirohaem_BS"/>
</dbReference>
<dbReference type="InterPro" id="IPR005117">
    <property type="entry name" value="NiRdtase/SiRdtase_haem-b_fer"/>
</dbReference>
<evidence type="ECO:0000256" key="3">
    <source>
        <dbReference type="ARBA" id="ARBA00022723"/>
    </source>
</evidence>
<evidence type="ECO:0000313" key="8">
    <source>
        <dbReference type="EMBL" id="KGJ02018.1"/>
    </source>
</evidence>
<dbReference type="InterPro" id="IPR012798">
    <property type="entry name" value="Cbl_synth_CobG-like"/>
</dbReference>
<dbReference type="OrthoDB" id="7459360at2"/>
<dbReference type="NCBIfam" id="TIGR02435">
    <property type="entry name" value="CobG"/>
    <property type="match status" value="1"/>
</dbReference>
<dbReference type="SUPFAM" id="SSF55124">
    <property type="entry name" value="Nitrite/Sulfite reductase N-terminal domain-like"/>
    <property type="match status" value="2"/>
</dbReference>
<accession>A0A099EVU1</accession>
<dbReference type="SUPFAM" id="SSF56014">
    <property type="entry name" value="Nitrite and sulphite reductase 4Fe-4S domain-like"/>
    <property type="match status" value="1"/>
</dbReference>
<keyword evidence="3" id="KW-0479">Metal-binding</keyword>
<dbReference type="GO" id="GO:0020037">
    <property type="term" value="F:heme binding"/>
    <property type="evidence" value="ECO:0007669"/>
    <property type="project" value="InterPro"/>
</dbReference>
<dbReference type="GO" id="GO:0051539">
    <property type="term" value="F:4 iron, 4 sulfur cluster binding"/>
    <property type="evidence" value="ECO:0007669"/>
    <property type="project" value="UniProtKB-KW"/>
</dbReference>
<dbReference type="PANTHER" id="PTHR32439:SF9">
    <property type="entry name" value="BLR3264 PROTEIN"/>
    <property type="match status" value="1"/>
</dbReference>
<dbReference type="EMBL" id="JRKS01000079">
    <property type="protein sequence ID" value="KGJ02018.1"/>
    <property type="molecule type" value="Genomic_DNA"/>
</dbReference>
<dbReference type="Pfam" id="PF03460">
    <property type="entry name" value="NIR_SIR_ferr"/>
    <property type="match status" value="1"/>
</dbReference>
<organism evidence="8 9">
    <name type="scientific">Paracoccus sphaerophysae</name>
    <dbReference type="NCBI Taxonomy" id="690417"/>
    <lineage>
        <taxon>Bacteria</taxon>
        <taxon>Pseudomonadati</taxon>
        <taxon>Pseudomonadota</taxon>
        <taxon>Alphaproteobacteria</taxon>
        <taxon>Rhodobacterales</taxon>
        <taxon>Paracoccaceae</taxon>
        <taxon>Paracoccus</taxon>
    </lineage>
</organism>
<dbReference type="RefSeq" id="WP_036721854.1">
    <property type="nucleotide sequence ID" value="NZ_JRKS01000079.1"/>
</dbReference>
<keyword evidence="1" id="KW-0004">4Fe-4S</keyword>
<keyword evidence="9" id="KW-1185">Reference proteome</keyword>
<comment type="caution">
    <text evidence="8">The sequence shown here is derived from an EMBL/GenBank/DDBJ whole genome shotgun (WGS) entry which is preliminary data.</text>
</comment>
<sequence>MSAPAIRGWCPGAHRPMRSGDGLVVRVRPPLGEITPRQCAGLADLAERYGQGALELTNRANLQLRGVADADHPALLDGLASLGLIDPDPAVEGRRNLVVDPFRGLGPDDPQTRIAARLAAGLAAPALAGLPAKFGFVVDAGPRRRLSEVSGDVRIERGPDGLIVRAEGCETGRAAGSVAEAVGLALGLARWFLRSGGVGADGRGRMARHIAAGAVLPGELSGAAAPGSPAEAARPGTTNGGMTLAAAFGQIASADLRRLAAAGAPVLRITPWRMVFLPGVTDPGACAGATGLIRNPADPLLRVAACTGAPGCPQASVRTRDLARDLAPHLPPGRRLHVSGCAKGCAHPEPAEVTLVGRDGAFDLVRNGAPWDEPALWSLHPDTLTDMIGR</sequence>
<dbReference type="PROSITE" id="PS00365">
    <property type="entry name" value="NIR_SIR"/>
    <property type="match status" value="1"/>
</dbReference>
<dbReference type="Gene3D" id="3.30.413.10">
    <property type="entry name" value="Sulfite Reductase Hemoprotein, domain 1"/>
    <property type="match status" value="1"/>
</dbReference>
<proteinExistence type="predicted"/>
<evidence type="ECO:0000256" key="2">
    <source>
        <dbReference type="ARBA" id="ARBA00022617"/>
    </source>
</evidence>
<protein>
    <recommendedName>
        <fullName evidence="7">Nitrite/Sulfite reductase ferredoxin-like domain-containing protein</fullName>
    </recommendedName>
</protein>
<dbReference type="Proteomes" id="UP000029917">
    <property type="component" value="Unassembled WGS sequence"/>
</dbReference>
<keyword evidence="2" id="KW-0349">Heme</keyword>
<dbReference type="STRING" id="690417.IC63_15470"/>
<evidence type="ECO:0000256" key="5">
    <source>
        <dbReference type="ARBA" id="ARBA00023004"/>
    </source>
</evidence>
<reference evidence="8 9" key="2">
    <citation type="submission" date="2014-10" db="EMBL/GenBank/DDBJ databases">
        <title>Paracoccus sanguinis sp. nov., isolated from clinical specimens of New York State patients.</title>
        <authorList>
            <person name="Mingle L.A."/>
            <person name="Cole J.A."/>
            <person name="Lapierre P."/>
            <person name="Musser K.A."/>
        </authorList>
    </citation>
    <scope>NUCLEOTIDE SEQUENCE [LARGE SCALE GENOMIC DNA]</scope>
    <source>
        <strain evidence="8 9">HAMBI 3106</strain>
    </source>
</reference>
<evidence type="ECO:0000256" key="1">
    <source>
        <dbReference type="ARBA" id="ARBA00022485"/>
    </source>
</evidence>
<gene>
    <name evidence="8" type="ORF">IC63_15470</name>
</gene>
<feature type="domain" description="Nitrite/Sulfite reductase ferredoxin-like" evidence="7">
    <location>
        <begin position="15"/>
        <end position="81"/>
    </location>
</feature>
<dbReference type="PANTHER" id="PTHR32439">
    <property type="entry name" value="FERREDOXIN--NITRITE REDUCTASE, CHLOROPLASTIC"/>
    <property type="match status" value="1"/>
</dbReference>
<dbReference type="InterPro" id="IPR045854">
    <property type="entry name" value="NO2/SO3_Rdtase_4Fe4S_sf"/>
</dbReference>
<dbReference type="InterPro" id="IPR036136">
    <property type="entry name" value="Nit/Sulf_reduc_fer-like_dom_sf"/>
</dbReference>
<dbReference type="GO" id="GO:0016491">
    <property type="term" value="F:oxidoreductase activity"/>
    <property type="evidence" value="ECO:0007669"/>
    <property type="project" value="UniProtKB-KW"/>
</dbReference>